<name>A0A2M7TK17_UNCKA</name>
<dbReference type="Proteomes" id="UP000228920">
    <property type="component" value="Unassembled WGS sequence"/>
</dbReference>
<evidence type="ECO:0008006" key="3">
    <source>
        <dbReference type="Google" id="ProtNLM"/>
    </source>
</evidence>
<reference evidence="2" key="1">
    <citation type="submission" date="2017-09" db="EMBL/GenBank/DDBJ databases">
        <title>Depth-based differentiation of microbial function through sediment-hosted aquifers and enrichment of novel symbionts in the deep terrestrial subsurface.</title>
        <authorList>
            <person name="Probst A.J."/>
            <person name="Ladd B."/>
            <person name="Jarett J.K."/>
            <person name="Geller-Mcgrath D.E."/>
            <person name="Sieber C.M.K."/>
            <person name="Emerson J.B."/>
            <person name="Anantharaman K."/>
            <person name="Thomas B.C."/>
            <person name="Malmstrom R."/>
            <person name="Stieglmeier M."/>
            <person name="Klingl A."/>
            <person name="Woyke T."/>
            <person name="Ryan C.M."/>
            <person name="Banfield J.F."/>
        </authorList>
    </citation>
    <scope>NUCLEOTIDE SEQUENCE [LARGE SCALE GENOMIC DNA]</scope>
</reference>
<sequence length="165" mass="19037">MKTIIIGTSLSGKTTLVRYMREQYPQYSIKEIDEELTQHYGGTFPTDPELKTNVLAPQIIEDVLSRSDVIFFTNTDYFSIQDLRHAKEKGFTIVQLNIELQELFMRNTLRVKNEGYDDISQWLPGMCKYQKQIFDVGLVDYKIDATKSTTRIATEIVAANLNVKK</sequence>
<dbReference type="EMBL" id="PFNL01000068">
    <property type="protein sequence ID" value="PIZ47023.1"/>
    <property type="molecule type" value="Genomic_DNA"/>
</dbReference>
<gene>
    <name evidence="1" type="ORF">COY32_02450</name>
</gene>
<dbReference type="SUPFAM" id="SSF52540">
    <property type="entry name" value="P-loop containing nucleoside triphosphate hydrolases"/>
    <property type="match status" value="1"/>
</dbReference>
<protein>
    <recommendedName>
        <fullName evidence="3">Phosphoribulokinase/uridine kinase domain-containing protein</fullName>
    </recommendedName>
</protein>
<dbReference type="InterPro" id="IPR027417">
    <property type="entry name" value="P-loop_NTPase"/>
</dbReference>
<evidence type="ECO:0000313" key="2">
    <source>
        <dbReference type="Proteomes" id="UP000228920"/>
    </source>
</evidence>
<proteinExistence type="predicted"/>
<dbReference type="Gene3D" id="3.40.50.300">
    <property type="entry name" value="P-loop containing nucleotide triphosphate hydrolases"/>
    <property type="match status" value="1"/>
</dbReference>
<organism evidence="1 2">
    <name type="scientific">candidate division WWE3 bacterium CG_4_10_14_0_2_um_filter_41_14</name>
    <dbReference type="NCBI Taxonomy" id="1975072"/>
    <lineage>
        <taxon>Bacteria</taxon>
        <taxon>Katanobacteria</taxon>
    </lineage>
</organism>
<dbReference type="AlphaFoldDB" id="A0A2M7TK17"/>
<evidence type="ECO:0000313" key="1">
    <source>
        <dbReference type="EMBL" id="PIZ47023.1"/>
    </source>
</evidence>
<accession>A0A2M7TK17</accession>
<comment type="caution">
    <text evidence="1">The sequence shown here is derived from an EMBL/GenBank/DDBJ whole genome shotgun (WGS) entry which is preliminary data.</text>
</comment>